<reference evidence="2 4" key="1">
    <citation type="submission" date="2016-10" db="EMBL/GenBank/DDBJ databases">
        <authorList>
            <person name="Cai Z."/>
        </authorList>
    </citation>
    <scope>NUCLEOTIDE SEQUENCE [LARGE SCALE GENOMIC DNA]</scope>
</reference>
<keyword evidence="4" id="KW-1185">Reference proteome</keyword>
<proteinExistence type="predicted"/>
<sequence>MSDLRSQRFCWVEEYAGDDADPLRVYGVARSLEVCEADNEVCRLQEELPLLLKEMKAHLKYWQRQVDQQQQVERVLLYVASKVRDADAEGLLTAEVAAEYAGLLKQSMQNISGGISLPEAEQQQGRYQASAAQLLAWPGALGGALSVRYAADDACWDEVGSEDEVWVPSNGVEDAESVDTVEQVD</sequence>
<gene>
    <name evidence="2" type="ORF">BQ4739_LOCUS3729</name>
    <name evidence="3" type="ORF">BQ4739_LOCUS5421</name>
</gene>
<name>A0A383VEL3_TETOB</name>
<feature type="compositionally biased region" description="Acidic residues" evidence="1">
    <location>
        <begin position="173"/>
        <end position="185"/>
    </location>
</feature>
<organism evidence="2 4">
    <name type="scientific">Tetradesmus obliquus</name>
    <name type="common">Green alga</name>
    <name type="synonym">Acutodesmus obliquus</name>
    <dbReference type="NCBI Taxonomy" id="3088"/>
    <lineage>
        <taxon>Eukaryota</taxon>
        <taxon>Viridiplantae</taxon>
        <taxon>Chlorophyta</taxon>
        <taxon>core chlorophytes</taxon>
        <taxon>Chlorophyceae</taxon>
        <taxon>CS clade</taxon>
        <taxon>Sphaeropleales</taxon>
        <taxon>Scenedesmaceae</taxon>
        <taxon>Tetradesmus</taxon>
    </lineage>
</organism>
<protein>
    <submittedName>
        <fullName evidence="2">Uncharacterized protein</fullName>
    </submittedName>
</protein>
<evidence type="ECO:0000313" key="4">
    <source>
        <dbReference type="Proteomes" id="UP000256970"/>
    </source>
</evidence>
<feature type="region of interest" description="Disordered" evidence="1">
    <location>
        <begin position="165"/>
        <end position="185"/>
    </location>
</feature>
<evidence type="ECO:0000256" key="1">
    <source>
        <dbReference type="SAM" id="MobiDB-lite"/>
    </source>
</evidence>
<accession>A0A383VEL3</accession>
<dbReference type="EMBL" id="FNXT01000519">
    <property type="protein sequence ID" value="SZX64947.1"/>
    <property type="molecule type" value="Genomic_DNA"/>
</dbReference>
<evidence type="ECO:0000313" key="3">
    <source>
        <dbReference type="EMBL" id="SZX64947.1"/>
    </source>
</evidence>
<evidence type="ECO:0000313" key="2">
    <source>
        <dbReference type="EMBL" id="SZX63172.1"/>
    </source>
</evidence>
<dbReference type="EMBL" id="FNXT01000285">
    <property type="protein sequence ID" value="SZX63172.1"/>
    <property type="molecule type" value="Genomic_DNA"/>
</dbReference>
<dbReference type="Proteomes" id="UP000256970">
    <property type="component" value="Unassembled WGS sequence"/>
</dbReference>
<dbReference type="AlphaFoldDB" id="A0A383VEL3"/>